<dbReference type="Proteomes" id="UP000029994">
    <property type="component" value="Unassembled WGS sequence"/>
</dbReference>
<name>A0A099MKB7_9VIBR</name>
<dbReference type="AlphaFoldDB" id="A0A099MKB7"/>
<proteinExistence type="predicted"/>
<reference evidence="1 2" key="1">
    <citation type="submission" date="2014-04" db="EMBL/GenBank/DDBJ databases">
        <title>Genome sequencing of Vibrio navarrensis strains.</title>
        <authorList>
            <person name="Gladney L.M."/>
            <person name="Katz L.S."/>
            <person name="Marino-Ramirez L."/>
            <person name="Jordan I.K."/>
        </authorList>
    </citation>
    <scope>NUCLEOTIDE SEQUENCE [LARGE SCALE GENOMIC DNA]</scope>
    <source>
        <strain evidence="1 2">ATCC 51183</strain>
    </source>
</reference>
<protein>
    <submittedName>
        <fullName evidence="1">Uncharacterized protein</fullName>
    </submittedName>
</protein>
<evidence type="ECO:0000313" key="2">
    <source>
        <dbReference type="Proteomes" id="UP000029994"/>
    </source>
</evidence>
<dbReference type="GeneID" id="43683436"/>
<organism evidence="1 2">
    <name type="scientific">Vibrio navarrensis</name>
    <dbReference type="NCBI Taxonomy" id="29495"/>
    <lineage>
        <taxon>Bacteria</taxon>
        <taxon>Pseudomonadati</taxon>
        <taxon>Pseudomonadota</taxon>
        <taxon>Gammaproteobacteria</taxon>
        <taxon>Vibrionales</taxon>
        <taxon>Vibrionaceae</taxon>
        <taxon>Vibrio</taxon>
    </lineage>
</organism>
<dbReference type="EMBL" id="JMCG01000001">
    <property type="protein sequence ID" value="KGK11548.1"/>
    <property type="molecule type" value="Genomic_DNA"/>
</dbReference>
<dbReference type="STRING" id="29495.EA26_09590"/>
<gene>
    <name evidence="1" type="ORF">EA26_09590</name>
</gene>
<keyword evidence="2" id="KW-1185">Reference proteome</keyword>
<accession>A0A099MKB7</accession>
<dbReference type="eggNOG" id="ENOG502Z9I7">
    <property type="taxonomic scope" value="Bacteria"/>
</dbReference>
<dbReference type="RefSeq" id="WP_039427060.1">
    <property type="nucleotide sequence ID" value="NZ_CP061844.1"/>
</dbReference>
<comment type="caution">
    <text evidence="1">The sequence shown here is derived from an EMBL/GenBank/DDBJ whole genome shotgun (WGS) entry which is preliminary data.</text>
</comment>
<evidence type="ECO:0000313" key="1">
    <source>
        <dbReference type="EMBL" id="KGK11548.1"/>
    </source>
</evidence>
<sequence>MKKLLLASAVSAAAIGAYVYQSGVLTQETNDLLSLIPAESAIVAVQTEAFDHYAYLKSASFGQQQLADEFDGDLTPEQHFLIALFDGYAQSASSPEALRKYLGTAEKINPLFYTIGLIPVYKLTLQDPTAFWHTIDQKEQETGATHKAEKLGNVDFRRYTVADKQEFGIGLDLIIATEGKVLTITLDSPELGNESPLKMALGQEKPTRSLADTDILSALQAKYGKENNSYAYFDHQALIKGLTTKEGNRIAKQLNVIKQPQDEEVFSLLQTPACQQELATIGSNWPRTVATGQFKYQEGKAVLNGDVIVESNNKTILNALNTIRGFLPSLKADDASIFSLGFGLEMAKLAPAVGEIWQDLRTPTYSCELLSKFQNGLGTQNPAAMMSMASGMVNGLKGVSFSLYDLKPNFEGEYGPTLDKLDFILSMSASDPKMLVQSAQMFIPELAGVDIPANDQPVDLSELLQDQTGLENPLFARLNDKHFTLYSGEKATSASGEIMPQALNANGLVKFFMDSPRLLELIDLGMQMSGEELPQEVIDAFYSESATTVTLDVNQHGLVFGYGYHNDLNEMKVANEKASQ</sequence>